<name>A0A1T4K7E3_9FIRM</name>
<evidence type="ECO:0000313" key="2">
    <source>
        <dbReference type="Proteomes" id="UP000190625"/>
    </source>
</evidence>
<evidence type="ECO:0000313" key="1">
    <source>
        <dbReference type="EMBL" id="SJZ38342.1"/>
    </source>
</evidence>
<protein>
    <submittedName>
        <fullName evidence="1">Uncharacterized protein</fullName>
    </submittedName>
</protein>
<sequence>MGIKCYHCGSMNTHFKEDILSDCCQKKKEGEKWFCKDCKSIFSFFVVYSDDEEPCCHKKSN</sequence>
<keyword evidence="2" id="KW-1185">Reference proteome</keyword>
<dbReference type="RefSeq" id="WP_078809157.1">
    <property type="nucleotide sequence ID" value="NZ_FUWM01000005.1"/>
</dbReference>
<accession>A0A1T4K7E3</accession>
<dbReference type="OrthoDB" id="3684942at2"/>
<gene>
    <name evidence="1" type="ORF">SAMN02745118_00664</name>
</gene>
<proteinExistence type="predicted"/>
<dbReference type="AlphaFoldDB" id="A0A1T4K7E3"/>
<organism evidence="1 2">
    <name type="scientific">Selenihalanaerobacter shriftii</name>
    <dbReference type="NCBI Taxonomy" id="142842"/>
    <lineage>
        <taxon>Bacteria</taxon>
        <taxon>Bacillati</taxon>
        <taxon>Bacillota</taxon>
        <taxon>Clostridia</taxon>
        <taxon>Halanaerobiales</taxon>
        <taxon>Halobacteroidaceae</taxon>
        <taxon>Selenihalanaerobacter</taxon>
    </lineage>
</organism>
<reference evidence="2" key="1">
    <citation type="submission" date="2017-02" db="EMBL/GenBank/DDBJ databases">
        <authorList>
            <person name="Varghese N."/>
            <person name="Submissions S."/>
        </authorList>
    </citation>
    <scope>NUCLEOTIDE SEQUENCE [LARGE SCALE GENOMIC DNA]</scope>
    <source>
        <strain evidence="2">ATCC BAA-73</strain>
    </source>
</reference>
<dbReference type="Proteomes" id="UP000190625">
    <property type="component" value="Unassembled WGS sequence"/>
</dbReference>
<dbReference type="EMBL" id="FUWM01000005">
    <property type="protein sequence ID" value="SJZ38342.1"/>
    <property type="molecule type" value="Genomic_DNA"/>
</dbReference>